<organism evidence="7 8">
    <name type="scientific">Lichtheimia ornata</name>
    <dbReference type="NCBI Taxonomy" id="688661"/>
    <lineage>
        <taxon>Eukaryota</taxon>
        <taxon>Fungi</taxon>
        <taxon>Fungi incertae sedis</taxon>
        <taxon>Mucoromycota</taxon>
        <taxon>Mucoromycotina</taxon>
        <taxon>Mucoromycetes</taxon>
        <taxon>Mucorales</taxon>
        <taxon>Lichtheimiaceae</taxon>
        <taxon>Lichtheimia</taxon>
    </lineage>
</organism>
<dbReference type="CDD" id="cd19677">
    <property type="entry name" value="UBR-box_UBR7"/>
    <property type="match status" value="1"/>
</dbReference>
<dbReference type="InterPro" id="IPR040204">
    <property type="entry name" value="UBR7"/>
</dbReference>
<proteinExistence type="predicted"/>
<dbReference type="GO" id="GO:0008270">
    <property type="term" value="F:zinc ion binding"/>
    <property type="evidence" value="ECO:0007669"/>
    <property type="project" value="UniProtKB-KW"/>
</dbReference>
<feature type="domain" description="UBR-type" evidence="6">
    <location>
        <begin position="37"/>
        <end position="109"/>
    </location>
</feature>
<dbReference type="InterPro" id="IPR003126">
    <property type="entry name" value="Znf_UBR"/>
</dbReference>
<dbReference type="PROSITE" id="PS51157">
    <property type="entry name" value="ZF_UBR"/>
    <property type="match status" value="1"/>
</dbReference>
<dbReference type="AlphaFoldDB" id="A0AAD7UWP8"/>
<dbReference type="Pfam" id="PF02207">
    <property type="entry name" value="zf-UBR"/>
    <property type="match status" value="1"/>
</dbReference>
<sequence length="385" mass="43627">MADDSSNQEKIVTAIDIVDQQTALEKEANEILPGKFEACTFDKGYIRQPLYACKTCSHDNTEPAAMCYSCSIACHADHELFELFAKRNFRCDCGIEHKFGEHPCQLSSLSKQQTASNDDNAYNHNFFGHYCRCDKFYDPAKDECTMYQIPPEIEDFESYVCRDCVDRYPFLVQQPSASVSVGLSHDNAKIHKWLLPAPSNDNQTTLPDHSTATTTTHDSISDTATTTTQHNHSGEKRKEPTSPQTNVPDSKRVKSDSECKKEKASYADRVELFFNDGWREKLCQCDTCKKAFVENGIEFLLSEEDTFEPEQDEDAGKSLLEIGMEQMNHMDRVQAIEGIIAYKKFATQIKEFLRGFAGSGEVVTQDDIRRFFDERNGQQDPENGA</sequence>
<dbReference type="InterPro" id="IPR047506">
    <property type="entry name" value="UBR7-like_UBR-box"/>
</dbReference>
<dbReference type="Proteomes" id="UP001234581">
    <property type="component" value="Unassembled WGS sequence"/>
</dbReference>
<evidence type="ECO:0000256" key="2">
    <source>
        <dbReference type="ARBA" id="ARBA00022771"/>
    </source>
</evidence>
<evidence type="ECO:0000256" key="4">
    <source>
        <dbReference type="PROSITE-ProRule" id="PRU00508"/>
    </source>
</evidence>
<dbReference type="GeneID" id="83216934"/>
<evidence type="ECO:0000313" key="7">
    <source>
        <dbReference type="EMBL" id="KAJ8654807.1"/>
    </source>
</evidence>
<reference evidence="7 8" key="1">
    <citation type="submission" date="2023-03" db="EMBL/GenBank/DDBJ databases">
        <title>Genome sequence of Lichtheimia ornata CBS 291.66.</title>
        <authorList>
            <person name="Mohabir J.T."/>
            <person name="Shea T.P."/>
            <person name="Kurbessoian T."/>
            <person name="Berby B."/>
            <person name="Fontaine J."/>
            <person name="Livny J."/>
            <person name="Gnirke A."/>
            <person name="Stajich J.E."/>
            <person name="Cuomo C.A."/>
        </authorList>
    </citation>
    <scope>NUCLEOTIDE SEQUENCE [LARGE SCALE GENOMIC DNA]</scope>
    <source>
        <strain evidence="7">CBS 291.66</strain>
    </source>
</reference>
<protein>
    <recommendedName>
        <fullName evidence="6">UBR-type domain-containing protein</fullName>
    </recommendedName>
</protein>
<dbReference type="GO" id="GO:0005737">
    <property type="term" value="C:cytoplasm"/>
    <property type="evidence" value="ECO:0007669"/>
    <property type="project" value="TreeGrafter"/>
</dbReference>
<dbReference type="RefSeq" id="XP_058339721.1">
    <property type="nucleotide sequence ID" value="XM_058489519.1"/>
</dbReference>
<evidence type="ECO:0000256" key="3">
    <source>
        <dbReference type="ARBA" id="ARBA00022833"/>
    </source>
</evidence>
<accession>A0AAD7UWP8</accession>
<feature type="zinc finger region" description="UBR-type" evidence="4">
    <location>
        <begin position="37"/>
        <end position="109"/>
    </location>
</feature>
<evidence type="ECO:0000256" key="5">
    <source>
        <dbReference type="SAM" id="MobiDB-lite"/>
    </source>
</evidence>
<gene>
    <name evidence="7" type="ORF">O0I10_009528</name>
</gene>
<evidence type="ECO:0000256" key="1">
    <source>
        <dbReference type="ARBA" id="ARBA00022723"/>
    </source>
</evidence>
<feature type="compositionally biased region" description="Low complexity" evidence="5">
    <location>
        <begin position="204"/>
        <end position="228"/>
    </location>
</feature>
<dbReference type="EMBL" id="JARTCD010000056">
    <property type="protein sequence ID" value="KAJ8654807.1"/>
    <property type="molecule type" value="Genomic_DNA"/>
</dbReference>
<dbReference type="SMART" id="SM00396">
    <property type="entry name" value="ZnF_UBR1"/>
    <property type="match status" value="1"/>
</dbReference>
<dbReference type="PANTHER" id="PTHR13513:SF9">
    <property type="entry name" value="E3 UBIQUITIN-PROTEIN LIGASE UBR7-RELATED"/>
    <property type="match status" value="1"/>
</dbReference>
<evidence type="ECO:0000259" key="6">
    <source>
        <dbReference type="PROSITE" id="PS51157"/>
    </source>
</evidence>
<evidence type="ECO:0000313" key="8">
    <source>
        <dbReference type="Proteomes" id="UP001234581"/>
    </source>
</evidence>
<dbReference type="PANTHER" id="PTHR13513">
    <property type="entry name" value="E3 UBIQUITIN-PROTEIN LIGASE UBR7"/>
    <property type="match status" value="1"/>
</dbReference>
<dbReference type="GO" id="GO:0061630">
    <property type="term" value="F:ubiquitin protein ligase activity"/>
    <property type="evidence" value="ECO:0007669"/>
    <property type="project" value="InterPro"/>
</dbReference>
<comment type="caution">
    <text evidence="7">The sequence shown here is derived from an EMBL/GenBank/DDBJ whole genome shotgun (WGS) entry which is preliminary data.</text>
</comment>
<name>A0AAD7UWP8_9FUNG</name>
<keyword evidence="3" id="KW-0862">Zinc</keyword>
<keyword evidence="8" id="KW-1185">Reference proteome</keyword>
<feature type="compositionally biased region" description="Basic and acidic residues" evidence="5">
    <location>
        <begin position="249"/>
        <end position="258"/>
    </location>
</feature>
<keyword evidence="1" id="KW-0479">Metal-binding</keyword>
<feature type="region of interest" description="Disordered" evidence="5">
    <location>
        <begin position="196"/>
        <end position="258"/>
    </location>
</feature>
<keyword evidence="2" id="KW-0863">Zinc-finger</keyword>